<dbReference type="CDD" id="cd06173">
    <property type="entry name" value="MFS_MefA_like"/>
    <property type="match status" value="1"/>
</dbReference>
<organism evidence="8 9">
    <name type="scientific">Sporolactobacillus inulinus CASD</name>
    <dbReference type="NCBI Taxonomy" id="1069536"/>
    <lineage>
        <taxon>Bacteria</taxon>
        <taxon>Bacillati</taxon>
        <taxon>Bacillota</taxon>
        <taxon>Bacilli</taxon>
        <taxon>Bacillales</taxon>
        <taxon>Sporolactobacillaceae</taxon>
        <taxon>Sporolactobacillus</taxon>
    </lineage>
</organism>
<dbReference type="EMBL" id="AFVQ02000146">
    <property type="protein sequence ID" value="KLI01980.1"/>
    <property type="molecule type" value="Genomic_DNA"/>
</dbReference>
<accession>A0A0U1QME3</accession>
<dbReference type="PANTHER" id="PTHR23513:SF6">
    <property type="entry name" value="MAJOR FACILITATOR SUPERFAMILY ASSOCIATED DOMAIN-CONTAINING PROTEIN"/>
    <property type="match status" value="1"/>
</dbReference>
<keyword evidence="6 7" id="KW-0472">Membrane</keyword>
<feature type="transmembrane region" description="Helical" evidence="7">
    <location>
        <begin position="311"/>
        <end position="332"/>
    </location>
</feature>
<dbReference type="SUPFAM" id="SSF103473">
    <property type="entry name" value="MFS general substrate transporter"/>
    <property type="match status" value="1"/>
</dbReference>
<keyword evidence="9" id="KW-1185">Reference proteome</keyword>
<dbReference type="Gene3D" id="1.20.1250.20">
    <property type="entry name" value="MFS general substrate transporter like domains"/>
    <property type="match status" value="1"/>
</dbReference>
<evidence type="ECO:0000313" key="8">
    <source>
        <dbReference type="EMBL" id="KLI01980.1"/>
    </source>
</evidence>
<evidence type="ECO:0000256" key="7">
    <source>
        <dbReference type="SAM" id="Phobius"/>
    </source>
</evidence>
<dbReference type="Proteomes" id="UP000035553">
    <property type="component" value="Unassembled WGS sequence"/>
</dbReference>
<evidence type="ECO:0000256" key="1">
    <source>
        <dbReference type="ARBA" id="ARBA00004651"/>
    </source>
</evidence>
<keyword evidence="3" id="KW-1003">Cell membrane</keyword>
<dbReference type="PANTHER" id="PTHR23513">
    <property type="entry name" value="INTEGRAL MEMBRANE EFFLUX PROTEIN-RELATED"/>
    <property type="match status" value="1"/>
</dbReference>
<feature type="transmembrane region" description="Helical" evidence="7">
    <location>
        <begin position="42"/>
        <end position="62"/>
    </location>
</feature>
<keyword evidence="4 7" id="KW-0812">Transmembrane</keyword>
<evidence type="ECO:0000256" key="5">
    <source>
        <dbReference type="ARBA" id="ARBA00022989"/>
    </source>
</evidence>
<keyword evidence="2" id="KW-0813">Transport</keyword>
<gene>
    <name evidence="8" type="ORF">SINU_10575</name>
</gene>
<feature type="transmembrane region" description="Helical" evidence="7">
    <location>
        <begin position="83"/>
        <end position="110"/>
    </location>
</feature>
<feature type="transmembrane region" description="Helical" evidence="7">
    <location>
        <begin position="256"/>
        <end position="275"/>
    </location>
</feature>
<dbReference type="STRING" id="1069536.SINU_10575"/>
<keyword evidence="5 7" id="KW-1133">Transmembrane helix</keyword>
<evidence type="ECO:0000256" key="6">
    <source>
        <dbReference type="ARBA" id="ARBA00023136"/>
    </source>
</evidence>
<dbReference type="InterPro" id="IPR010290">
    <property type="entry name" value="TM_effector"/>
</dbReference>
<feature type="transmembrane region" description="Helical" evidence="7">
    <location>
        <begin position="344"/>
        <end position="363"/>
    </location>
</feature>
<comment type="caution">
    <text evidence="8">The sequence shown here is derived from an EMBL/GenBank/DDBJ whole genome shotgun (WGS) entry which is preliminary data.</text>
</comment>
<feature type="transmembrane region" description="Helical" evidence="7">
    <location>
        <begin position="222"/>
        <end position="244"/>
    </location>
</feature>
<feature type="transmembrane region" description="Helical" evidence="7">
    <location>
        <begin position="369"/>
        <end position="392"/>
    </location>
</feature>
<feature type="transmembrane region" description="Helical" evidence="7">
    <location>
        <begin position="150"/>
        <end position="183"/>
    </location>
</feature>
<dbReference type="AlphaFoldDB" id="A0A0U1QME3"/>
<evidence type="ECO:0000256" key="2">
    <source>
        <dbReference type="ARBA" id="ARBA00022448"/>
    </source>
</evidence>
<dbReference type="InterPro" id="IPR036259">
    <property type="entry name" value="MFS_trans_sf"/>
</dbReference>
<feature type="transmembrane region" description="Helical" evidence="7">
    <location>
        <begin position="12"/>
        <end position="36"/>
    </location>
</feature>
<dbReference type="GO" id="GO:0005886">
    <property type="term" value="C:plasma membrane"/>
    <property type="evidence" value="ECO:0007669"/>
    <property type="project" value="UniProtKB-SubCell"/>
</dbReference>
<reference evidence="8 9" key="1">
    <citation type="journal article" date="2011" name="J. Bacteriol.">
        <title>Draft genome sequence of Sporolactobacillus inulinus strain CASD, an efficient D-lactic acid-producing bacterium with high-concentration lactate tolerance capability.</title>
        <authorList>
            <person name="Yu B."/>
            <person name="Su F."/>
            <person name="Wang L."/>
            <person name="Xu K."/>
            <person name="Zhao B."/>
            <person name="Xu P."/>
        </authorList>
    </citation>
    <scope>NUCLEOTIDE SEQUENCE [LARGE SCALE GENOMIC DNA]</scope>
    <source>
        <strain evidence="8 9">CASD</strain>
    </source>
</reference>
<evidence type="ECO:0000256" key="3">
    <source>
        <dbReference type="ARBA" id="ARBA00022475"/>
    </source>
</evidence>
<dbReference type="OrthoDB" id="2287060at2"/>
<evidence type="ECO:0000313" key="9">
    <source>
        <dbReference type="Proteomes" id="UP000035553"/>
    </source>
</evidence>
<feature type="transmembrane region" description="Helical" evidence="7">
    <location>
        <begin position="287"/>
        <end position="305"/>
    </location>
</feature>
<evidence type="ECO:0000256" key="4">
    <source>
        <dbReference type="ARBA" id="ARBA00022692"/>
    </source>
</evidence>
<sequence length="425" mass="45692">MNLLTQNRNFRLLFSARLITNIGDSVYFIAAMWLVYQLSGSSFFSGLAGFLTMIPRTLQFLIGPILDRYSIKKLLVGTQLAQACLLAIIPAAALIGNLSVTLILIIMPVVSFLNQFSFPAESALIPQIMKKEQWIQANGLMTLAYQGTDAAFQAIGGALVALLGAVSMYHADILSFGFAVVLFTMLKLPEHPQSSTKQTVADQCKQYLLDLREGFRTVIHSIIGKMMVGSLMTNFALGALVAVLPAYSDHLGGPGMYGLMMAGMAVGTLIGALVARCFKNKPVGKMLVFGYSIGFLLWLAAALVPNPMLSFILFSVSLVFPGCNNVLNFTLIQNVVPQHLLARAMSLVASLATCIMPLGSLVGGSLSDLFGSPIIFAASSIGFFLYAAYVALMPSLRRLPAAATVKPEDFGFTARTEAIHEQSHA</sequence>
<proteinExistence type="predicted"/>
<comment type="subcellular location">
    <subcellularLocation>
        <location evidence="1">Cell membrane</location>
        <topology evidence="1">Multi-pass membrane protein</topology>
    </subcellularLocation>
</comment>
<protein>
    <submittedName>
        <fullName evidence="8">Macrolide transporter</fullName>
    </submittedName>
</protein>
<name>A0A0U1QME3_9BACL</name>
<dbReference type="Pfam" id="PF05977">
    <property type="entry name" value="MFS_3"/>
    <property type="match status" value="1"/>
</dbReference>